<dbReference type="InterPro" id="IPR000073">
    <property type="entry name" value="AB_hydrolase_1"/>
</dbReference>
<dbReference type="Pfam" id="PF12146">
    <property type="entry name" value="Hydrolase_4"/>
    <property type="match status" value="1"/>
</dbReference>
<dbReference type="RefSeq" id="WP_265170251.1">
    <property type="nucleotide sequence ID" value="NZ_AP023081.1"/>
</dbReference>
<evidence type="ECO:0000313" key="3">
    <source>
        <dbReference type="EMBL" id="XBY64510.1"/>
    </source>
</evidence>
<keyword evidence="4" id="KW-1185">Reference proteome</keyword>
<dbReference type="SUPFAM" id="SSF53474">
    <property type="entry name" value="alpha/beta-Hydrolases"/>
    <property type="match status" value="1"/>
</dbReference>
<evidence type="ECO:0000313" key="2">
    <source>
        <dbReference type="EMBL" id="BCD85952.1"/>
    </source>
</evidence>
<evidence type="ECO:0000313" key="4">
    <source>
        <dbReference type="Proteomes" id="UP001064896"/>
    </source>
</evidence>
<dbReference type="InterPro" id="IPR029058">
    <property type="entry name" value="AB_hydrolase_fold"/>
</dbReference>
<keyword evidence="3" id="KW-0378">Hydrolase</keyword>
<dbReference type="AlphaFoldDB" id="A0AAU7Y6B0"/>
<dbReference type="GO" id="GO:0016787">
    <property type="term" value="F:hydrolase activity"/>
    <property type="evidence" value="ECO:0007669"/>
    <property type="project" value="UniProtKB-KW"/>
</dbReference>
<evidence type="ECO:0000259" key="1">
    <source>
        <dbReference type="Pfam" id="PF12146"/>
    </source>
</evidence>
<reference evidence="3" key="2">
    <citation type="submission" date="2023-08" db="EMBL/GenBank/DDBJ databases">
        <title>Increased levels of nutrients transform a symbiont into a lethal pathobiont.</title>
        <authorList>
            <person name="Lachnit T."/>
            <person name="Ulrich L."/>
            <person name="Willmer F.M."/>
            <person name="Hasenbein T."/>
            <person name="Steiner L.X."/>
            <person name="Wolters M."/>
            <person name="Herbst E.M."/>
            <person name="Deines P."/>
        </authorList>
    </citation>
    <scope>NUCLEOTIDE SEQUENCE</scope>
    <source>
        <strain evidence="3">T3</strain>
    </source>
</reference>
<protein>
    <submittedName>
        <fullName evidence="3">Alpha/beta hydrolase</fullName>
    </submittedName>
</protein>
<dbReference type="Proteomes" id="UP001064896">
    <property type="component" value="Chromosome"/>
</dbReference>
<dbReference type="EMBL" id="AP023081">
    <property type="protein sequence ID" value="BCD85952.1"/>
    <property type="molecule type" value="Genomic_DNA"/>
</dbReference>
<feature type="domain" description="Serine aminopeptidase S33" evidence="1">
    <location>
        <begin position="68"/>
        <end position="296"/>
    </location>
</feature>
<gene>
    <name evidence="3" type="ORF">ABS648_01750</name>
    <name evidence="2" type="ORF">PSm6_23590</name>
</gene>
<name>A0AAU7Y6B0_9PSED</name>
<dbReference type="PANTHER" id="PTHR11614">
    <property type="entry name" value="PHOSPHOLIPASE-RELATED"/>
    <property type="match status" value="1"/>
</dbReference>
<organism evidence="3">
    <name type="scientific">Pseudomonas solani</name>
    <dbReference type="NCBI Taxonomy" id="2731552"/>
    <lineage>
        <taxon>Bacteria</taxon>
        <taxon>Pseudomonadati</taxon>
        <taxon>Pseudomonadota</taxon>
        <taxon>Gammaproteobacteria</taxon>
        <taxon>Pseudomonadales</taxon>
        <taxon>Pseudomonadaceae</taxon>
        <taxon>Pseudomonas</taxon>
    </lineage>
</organism>
<proteinExistence type="predicted"/>
<sequence>MPDAFQPDQLRSLLRPLAAAAPDLQLAGLYRAFYGLDFSARIPGVQTRLGVMQVESYTLATQAWWPAQPRATLVLLHGYYDHMGLYRHVIEWALGLGLAVIACDLPGHGLSSGARASILDFAEYQATLRGLLAEARTLDLPQPWHLAGQSTGGAIILDYLLTGAPEACIGETLLFAPLVRPRAWGWSKFSYRMLKPFVESIPRRFSVNSSDAEFIDFVHHHDPLQPQNLPTAWVGALSRWVPHIEAAPRSTRRPLVIQGDGDMTVDWRHNLRVLDDKFAQPEVLMLEGAGHHLVNEAPAYRERYFAFLRERLGY</sequence>
<accession>A0AAU7Y6B0</accession>
<dbReference type="PRINTS" id="PR00111">
    <property type="entry name" value="ABHYDROLASE"/>
</dbReference>
<dbReference type="InterPro" id="IPR051044">
    <property type="entry name" value="MAG_DAG_Lipase"/>
</dbReference>
<dbReference type="InterPro" id="IPR022742">
    <property type="entry name" value="Hydrolase_4"/>
</dbReference>
<dbReference type="Gene3D" id="3.40.50.1820">
    <property type="entry name" value="alpha/beta hydrolase"/>
    <property type="match status" value="1"/>
</dbReference>
<reference evidence="2" key="1">
    <citation type="submission" date="2020-05" db="EMBL/GenBank/DDBJ databases">
        <title>Complete genome sequence of Pseudomonas sp. Sm006.</title>
        <authorList>
            <person name="Takeuchi K."/>
            <person name="Someya N."/>
        </authorList>
    </citation>
    <scope>NUCLEOTIDE SEQUENCE</scope>
    <source>
        <strain evidence="2">Sm006</strain>
    </source>
</reference>
<dbReference type="EMBL" id="CP158373">
    <property type="protein sequence ID" value="XBY64510.1"/>
    <property type="molecule type" value="Genomic_DNA"/>
</dbReference>